<dbReference type="Pfam" id="PF12520">
    <property type="entry name" value="DUF3723"/>
    <property type="match status" value="1"/>
</dbReference>
<dbReference type="HOGENOM" id="CLU_136957_0_0_1"/>
<proteinExistence type="predicted"/>
<name>F2SBA7_TRIT1</name>
<evidence type="ECO:0000313" key="2">
    <source>
        <dbReference type="Proteomes" id="UP000009172"/>
    </source>
</evidence>
<protein>
    <submittedName>
        <fullName evidence="1">Uncharacterized protein</fullName>
    </submittedName>
</protein>
<dbReference type="EMBL" id="GG698559">
    <property type="protein sequence ID" value="EGE00857.1"/>
    <property type="molecule type" value="Genomic_DNA"/>
</dbReference>
<keyword evidence="2" id="KW-1185">Reference proteome</keyword>
<organism evidence="1 2">
    <name type="scientific">Trichophyton tonsurans (strain CBS 112818)</name>
    <name type="common">Scalp ringworm fungus</name>
    <dbReference type="NCBI Taxonomy" id="647933"/>
    <lineage>
        <taxon>Eukaryota</taxon>
        <taxon>Fungi</taxon>
        <taxon>Dikarya</taxon>
        <taxon>Ascomycota</taxon>
        <taxon>Pezizomycotina</taxon>
        <taxon>Eurotiomycetes</taxon>
        <taxon>Eurotiomycetidae</taxon>
        <taxon>Onygenales</taxon>
        <taxon>Arthrodermataceae</taxon>
        <taxon>Trichophyton</taxon>
    </lineage>
</organism>
<dbReference type="InterPro" id="IPR022198">
    <property type="entry name" value="DUF3723"/>
</dbReference>
<dbReference type="Proteomes" id="UP000009172">
    <property type="component" value="Unassembled WGS sequence"/>
</dbReference>
<dbReference type="AlphaFoldDB" id="F2SBA7"/>
<accession>F2SBA7</accession>
<reference evidence="2" key="1">
    <citation type="journal article" date="2012" name="MBio">
        <title>Comparative genome analysis of Trichophyton rubrum and related dermatophytes reveals candidate genes involved in infection.</title>
        <authorList>
            <person name="Martinez D.A."/>
            <person name="Oliver B.G."/>
            <person name="Graeser Y."/>
            <person name="Goldberg J.M."/>
            <person name="Li W."/>
            <person name="Martinez-Rossi N.M."/>
            <person name="Monod M."/>
            <person name="Shelest E."/>
            <person name="Barton R.C."/>
            <person name="Birch E."/>
            <person name="Brakhage A.A."/>
            <person name="Chen Z."/>
            <person name="Gurr S.J."/>
            <person name="Heiman D."/>
            <person name="Heitman J."/>
            <person name="Kosti I."/>
            <person name="Rossi A."/>
            <person name="Saif S."/>
            <person name="Samalova M."/>
            <person name="Saunders C.W."/>
            <person name="Shea T."/>
            <person name="Summerbell R.C."/>
            <person name="Xu J."/>
            <person name="Young S."/>
            <person name="Zeng Q."/>
            <person name="Birren B.W."/>
            <person name="Cuomo C.A."/>
            <person name="White T.C."/>
        </authorList>
    </citation>
    <scope>NUCLEOTIDE SEQUENCE [LARGE SCALE GENOMIC DNA]</scope>
    <source>
        <strain evidence="2">CBS 112818</strain>
    </source>
</reference>
<sequence length="148" mass="17171">MDDADDLDVERIEYLDKCANYLGKAKVNIDRLIFDNNTSQGQTVDYRHVEHLANVFQNKCDRHLPENFILVKISRDTLSEARELANLYPSDLLKDNLLFSINIPEDAELSVLHGKHRLLAAKQAFWPADRWWGVHFYSNGEKSKENVK</sequence>
<gene>
    <name evidence="1" type="ORF">TESG_08159</name>
</gene>
<evidence type="ECO:0000313" key="1">
    <source>
        <dbReference type="EMBL" id="EGE00857.1"/>
    </source>
</evidence>